<keyword evidence="5 7" id="KW-1133">Transmembrane helix</keyword>
<feature type="transmembrane region" description="Helical" evidence="7">
    <location>
        <begin position="299"/>
        <end position="321"/>
    </location>
</feature>
<keyword evidence="7 9" id="KW-0479">Metal-binding</keyword>
<evidence type="ECO:0000313" key="10">
    <source>
        <dbReference type="EMBL" id="MBB5842945.1"/>
    </source>
</evidence>
<dbReference type="HAMAP" id="MF_00038">
    <property type="entry name" value="MraY"/>
    <property type="match status" value="1"/>
</dbReference>
<dbReference type="Proteomes" id="UP000536685">
    <property type="component" value="Unassembled WGS sequence"/>
</dbReference>
<feature type="transmembrane region" description="Helical" evidence="7">
    <location>
        <begin position="200"/>
        <end position="219"/>
    </location>
</feature>
<comment type="cofactor">
    <cofactor evidence="7 9">
        <name>Mg(2+)</name>
        <dbReference type="ChEBI" id="CHEBI:18420"/>
    </cofactor>
</comment>
<feature type="transmembrane region" description="Helical" evidence="7">
    <location>
        <begin position="349"/>
        <end position="370"/>
    </location>
</feature>
<evidence type="ECO:0000256" key="4">
    <source>
        <dbReference type="ARBA" id="ARBA00022692"/>
    </source>
</evidence>
<dbReference type="GO" id="GO:0005886">
    <property type="term" value="C:plasma membrane"/>
    <property type="evidence" value="ECO:0007669"/>
    <property type="project" value="UniProtKB-SubCell"/>
</dbReference>
<keyword evidence="7" id="KW-0573">Peptidoglycan synthesis</keyword>
<keyword evidence="7" id="KW-0131">Cell cycle</keyword>
<comment type="pathway">
    <text evidence="7">Cell wall biogenesis; peptidoglycan biosynthesis.</text>
</comment>
<evidence type="ECO:0000313" key="11">
    <source>
        <dbReference type="Proteomes" id="UP000536685"/>
    </source>
</evidence>
<dbReference type="GO" id="GO:0009252">
    <property type="term" value="P:peptidoglycan biosynthetic process"/>
    <property type="evidence" value="ECO:0007669"/>
    <property type="project" value="UniProtKB-UniRule"/>
</dbReference>
<dbReference type="InterPro" id="IPR000715">
    <property type="entry name" value="Glycosyl_transferase_4"/>
</dbReference>
<dbReference type="InterPro" id="IPR018480">
    <property type="entry name" value="PNAcMuramoyl-5peptid_Trfase_CS"/>
</dbReference>
<dbReference type="PANTHER" id="PTHR22926">
    <property type="entry name" value="PHOSPHO-N-ACETYLMURAMOYL-PENTAPEPTIDE-TRANSFERASE"/>
    <property type="match status" value="1"/>
</dbReference>
<dbReference type="Pfam" id="PF10555">
    <property type="entry name" value="MraY_sig1"/>
    <property type="match status" value="1"/>
</dbReference>
<evidence type="ECO:0000256" key="5">
    <source>
        <dbReference type="ARBA" id="ARBA00022989"/>
    </source>
</evidence>
<evidence type="ECO:0000256" key="1">
    <source>
        <dbReference type="ARBA" id="ARBA00004141"/>
    </source>
</evidence>
<dbReference type="RefSeq" id="WP_184234855.1">
    <property type="nucleotide sequence ID" value="NZ_JACHMJ010000001.1"/>
</dbReference>
<feature type="transmembrane region" description="Helical" evidence="7">
    <location>
        <begin position="249"/>
        <end position="266"/>
    </location>
</feature>
<evidence type="ECO:0000256" key="2">
    <source>
        <dbReference type="ARBA" id="ARBA00005583"/>
    </source>
</evidence>
<dbReference type="AlphaFoldDB" id="A0A841AN35"/>
<dbReference type="GO" id="GO:0046872">
    <property type="term" value="F:metal ion binding"/>
    <property type="evidence" value="ECO:0007669"/>
    <property type="project" value="UniProtKB-KW"/>
</dbReference>
<keyword evidence="7 9" id="KW-0460">Magnesium</keyword>
<feature type="binding site" evidence="9">
    <location>
        <position position="277"/>
    </location>
    <ligand>
        <name>Mg(2+)</name>
        <dbReference type="ChEBI" id="CHEBI:18420"/>
    </ligand>
</feature>
<dbReference type="UniPathway" id="UPA00219"/>
<dbReference type="CDD" id="cd06852">
    <property type="entry name" value="GT_MraY"/>
    <property type="match status" value="1"/>
</dbReference>
<feature type="transmembrane region" description="Helical" evidence="7">
    <location>
        <begin position="116"/>
        <end position="133"/>
    </location>
</feature>
<sequence length="377" mass="41045">MIALLTGAAFSLVFTLLTTPLFIKLFNRIGWGQFIRDDGPQSHHAKRGTPTMGGIVFIIGAVLGYFVGHLIAREPFTLVAFLVMFLMVGLGAVGFLDDFLKTRNQRSLGLGGWSKILGQVIVAAIFAVIALNFPDENDLTPVSKILDGVQHTYISFVRDIEWLDFATFGLIGGGILFAIWSIVIVVSASNGVNVADGLDGLATGASILAFTSYIFIGFWQNNQSCYNVNVQESVENSFRCYQVRDPLDLAVIAACIVGSLIGFLWWNTSPAQIFMGDTGSLGLGGALAALAILSRTDLLLVFIGGLFLIVTGSVILQRIYFKLTKGKRIFLMSPLHHHFELKGWAEITVVVRFWIIAGLFVAAGIGIFYVEWALARP</sequence>
<keyword evidence="7" id="KW-0133">Cell shape</keyword>
<dbReference type="PROSITE" id="PS01348">
    <property type="entry name" value="MRAY_2"/>
    <property type="match status" value="1"/>
</dbReference>
<dbReference type="PANTHER" id="PTHR22926:SF5">
    <property type="entry name" value="PHOSPHO-N-ACETYLMURAMOYL-PENTAPEPTIDE-TRANSFERASE HOMOLOG"/>
    <property type="match status" value="1"/>
</dbReference>
<feature type="transmembrane region" description="Helical" evidence="7">
    <location>
        <begin position="165"/>
        <end position="188"/>
    </location>
</feature>
<dbReference type="GO" id="GO:0071555">
    <property type="term" value="P:cell wall organization"/>
    <property type="evidence" value="ECO:0007669"/>
    <property type="project" value="UniProtKB-KW"/>
</dbReference>
<dbReference type="GO" id="GO:0051301">
    <property type="term" value="P:cell division"/>
    <property type="evidence" value="ECO:0007669"/>
    <property type="project" value="UniProtKB-KW"/>
</dbReference>
<proteinExistence type="inferred from homology"/>
<comment type="subcellular location">
    <subcellularLocation>
        <location evidence="7">Cell membrane</location>
        <topology evidence="7">Multi-pass membrane protein</topology>
    </subcellularLocation>
    <subcellularLocation>
        <location evidence="1">Membrane</location>
        <topology evidence="1">Multi-pass membrane protein</topology>
    </subcellularLocation>
</comment>
<keyword evidence="11" id="KW-1185">Reference proteome</keyword>
<dbReference type="NCBIfam" id="TIGR00445">
    <property type="entry name" value="mraY"/>
    <property type="match status" value="1"/>
</dbReference>
<dbReference type="PROSITE" id="PS01347">
    <property type="entry name" value="MRAY_1"/>
    <property type="match status" value="1"/>
</dbReference>
<comment type="function">
    <text evidence="7">Catalyzes the initial step of the lipid cycle reactions in the biosynthesis of the cell wall peptidoglycan: transfers peptidoglycan precursor phospho-MurNAc-pentapeptide from UDP-MurNAc-pentapeptide onto the lipid carrier undecaprenyl phosphate, yielding undecaprenyl-pyrophosphoryl-MurNAc-pentapeptide, known as lipid I.</text>
</comment>
<feature type="transmembrane region" description="Helical" evidence="7">
    <location>
        <begin position="6"/>
        <end position="26"/>
    </location>
</feature>
<dbReference type="GO" id="GO:0008360">
    <property type="term" value="P:regulation of cell shape"/>
    <property type="evidence" value="ECO:0007669"/>
    <property type="project" value="UniProtKB-KW"/>
</dbReference>
<keyword evidence="6 7" id="KW-0472">Membrane</keyword>
<comment type="similarity">
    <text evidence="2 7">Belongs to the glycosyltransferase 4 family. MraY subfamily.</text>
</comment>
<comment type="caution">
    <text evidence="10">The sequence shown here is derived from an EMBL/GenBank/DDBJ whole genome shotgun (WGS) entry which is preliminary data.</text>
</comment>
<dbReference type="InterPro" id="IPR003524">
    <property type="entry name" value="PNAcMuramoyl-5peptid_Trfase"/>
</dbReference>
<gene>
    <name evidence="7" type="primary">mraY</name>
    <name evidence="10" type="ORF">HD599_001268</name>
</gene>
<dbReference type="EC" id="2.7.8.13" evidence="7 8"/>
<organism evidence="10 11">
    <name type="scientific">Conyzicola lurida</name>
    <dbReference type="NCBI Taxonomy" id="1172621"/>
    <lineage>
        <taxon>Bacteria</taxon>
        <taxon>Bacillati</taxon>
        <taxon>Actinomycetota</taxon>
        <taxon>Actinomycetes</taxon>
        <taxon>Micrococcales</taxon>
        <taxon>Microbacteriaceae</taxon>
        <taxon>Conyzicola</taxon>
    </lineage>
</organism>
<keyword evidence="7" id="KW-0961">Cell wall biogenesis/degradation</keyword>
<feature type="transmembrane region" description="Helical" evidence="7">
    <location>
        <begin position="52"/>
        <end position="72"/>
    </location>
</feature>
<keyword evidence="3 7" id="KW-0808">Transferase</keyword>
<evidence type="ECO:0000256" key="9">
    <source>
        <dbReference type="PIRSR" id="PIRSR600715-1"/>
    </source>
</evidence>
<dbReference type="EMBL" id="JACHMJ010000001">
    <property type="protein sequence ID" value="MBB5842945.1"/>
    <property type="molecule type" value="Genomic_DNA"/>
</dbReference>
<reference evidence="10 11" key="1">
    <citation type="submission" date="2020-08" db="EMBL/GenBank/DDBJ databases">
        <title>Sequencing the genomes of 1000 actinobacteria strains.</title>
        <authorList>
            <person name="Klenk H.-P."/>
        </authorList>
    </citation>
    <scope>NUCLEOTIDE SEQUENCE [LARGE SCALE GENOMIC DNA]</scope>
    <source>
        <strain evidence="10 11">DSM 105784</strain>
    </source>
</reference>
<dbReference type="Pfam" id="PF00953">
    <property type="entry name" value="Glycos_transf_4"/>
    <property type="match status" value="1"/>
</dbReference>
<keyword evidence="7" id="KW-0132">Cell division</keyword>
<name>A0A841AN35_9MICO</name>
<feature type="transmembrane region" description="Helical" evidence="7">
    <location>
        <begin position="273"/>
        <end position="293"/>
    </location>
</feature>
<evidence type="ECO:0000256" key="8">
    <source>
        <dbReference type="NCBIfam" id="TIGR00445"/>
    </source>
</evidence>
<protein>
    <recommendedName>
        <fullName evidence="7 8">Phospho-N-acetylmuramoyl-pentapeptide-transferase</fullName>
        <ecNumber evidence="7 8">2.7.8.13</ecNumber>
    </recommendedName>
    <alternativeName>
        <fullName evidence="7">UDP-MurNAc-pentapeptide phosphotransferase</fullName>
    </alternativeName>
</protein>
<evidence type="ECO:0000256" key="7">
    <source>
        <dbReference type="HAMAP-Rule" id="MF_00038"/>
    </source>
</evidence>
<evidence type="ECO:0000256" key="6">
    <source>
        <dbReference type="ARBA" id="ARBA00023136"/>
    </source>
</evidence>
<keyword evidence="4 7" id="KW-0812">Transmembrane</keyword>
<evidence type="ECO:0000256" key="3">
    <source>
        <dbReference type="ARBA" id="ARBA00022679"/>
    </source>
</evidence>
<feature type="binding site" evidence="9">
    <location>
        <position position="193"/>
    </location>
    <ligand>
        <name>Mg(2+)</name>
        <dbReference type="ChEBI" id="CHEBI:18420"/>
    </ligand>
</feature>
<comment type="catalytic activity">
    <reaction evidence="7">
        <text>UDP-N-acetyl-alpha-D-muramoyl-L-alanyl-gamma-D-glutamyl-meso-2,6-diaminopimeloyl-D-alanyl-D-alanine + di-trans,octa-cis-undecaprenyl phosphate = di-trans,octa-cis-undecaprenyl diphospho-N-acetyl-alpha-D-muramoyl-L-alanyl-D-glutamyl-meso-2,6-diaminopimeloyl-D-alanyl-D-alanine + UMP</text>
        <dbReference type="Rhea" id="RHEA:28386"/>
        <dbReference type="ChEBI" id="CHEBI:57865"/>
        <dbReference type="ChEBI" id="CHEBI:60392"/>
        <dbReference type="ChEBI" id="CHEBI:61386"/>
        <dbReference type="ChEBI" id="CHEBI:61387"/>
        <dbReference type="EC" id="2.7.8.13"/>
    </reaction>
</comment>
<dbReference type="GO" id="GO:0008963">
    <property type="term" value="F:phospho-N-acetylmuramoyl-pentapeptide-transferase activity"/>
    <property type="evidence" value="ECO:0007669"/>
    <property type="project" value="UniProtKB-UniRule"/>
</dbReference>
<accession>A0A841AN35</accession>
<feature type="transmembrane region" description="Helical" evidence="7">
    <location>
        <begin position="78"/>
        <end position="96"/>
    </location>
</feature>
<keyword evidence="7" id="KW-1003">Cell membrane</keyword>